<evidence type="ECO:0000313" key="3">
    <source>
        <dbReference type="Proteomes" id="UP000323930"/>
    </source>
</evidence>
<dbReference type="EMBL" id="VSDQ01000718">
    <property type="protein sequence ID" value="TYA71363.1"/>
    <property type="molecule type" value="Genomic_DNA"/>
</dbReference>
<comment type="caution">
    <text evidence="2">The sequence shown here is derived from an EMBL/GenBank/DDBJ whole genome shotgun (WGS) entry which is preliminary data.</text>
</comment>
<keyword evidence="1" id="KW-0472">Membrane</keyword>
<feature type="transmembrane region" description="Helical" evidence="1">
    <location>
        <begin position="129"/>
        <end position="152"/>
    </location>
</feature>
<evidence type="ECO:0000313" key="2">
    <source>
        <dbReference type="EMBL" id="TYA71363.1"/>
    </source>
</evidence>
<keyword evidence="1" id="KW-0812">Transmembrane</keyword>
<dbReference type="OrthoDB" id="675847at2"/>
<dbReference type="Proteomes" id="UP000323930">
    <property type="component" value="Unassembled WGS sequence"/>
</dbReference>
<sequence>MLKLAYTVLFLTLWLIILYVYNVNAKKLSLASFLRKKYMLVATGILGIWLIFQIALHNTGFYYDLTLPPRIPLVMILPLITFTIVFTRVHRSNKILQVIPIYVPIAFQSFRACIESLFYATFLQGILPIQVTFAGANYDILLGISAIFVSIYTAKNTHPNKRFLLFWNVLGICIVLFAAFTFISSFYFPEIWGQTNSKISLEFNQFPYLLLPAFIMPSAIFMHVLSITQLLQNKQN</sequence>
<feature type="transmembrane region" description="Helical" evidence="1">
    <location>
        <begin position="37"/>
        <end position="56"/>
    </location>
</feature>
<protein>
    <submittedName>
        <fullName evidence="2">Uncharacterized protein</fullName>
    </submittedName>
</protein>
<gene>
    <name evidence="2" type="ORF">FUA24_17420</name>
</gene>
<feature type="transmembrane region" description="Helical" evidence="1">
    <location>
        <begin position="101"/>
        <end position="123"/>
    </location>
</feature>
<accession>A0A5D0HJ02</accession>
<keyword evidence="1" id="KW-1133">Transmembrane helix</keyword>
<feature type="transmembrane region" description="Helical" evidence="1">
    <location>
        <begin position="71"/>
        <end position="89"/>
    </location>
</feature>
<feature type="transmembrane region" description="Helical" evidence="1">
    <location>
        <begin position="164"/>
        <end position="188"/>
    </location>
</feature>
<dbReference type="AlphaFoldDB" id="A0A5D0HJ02"/>
<reference evidence="2 3" key="1">
    <citation type="submission" date="2019-08" db="EMBL/GenBank/DDBJ databases">
        <title>Seonamhaeicola sediminis sp. nov., isolated from marine sediment.</title>
        <authorList>
            <person name="Cao W.R."/>
        </authorList>
    </citation>
    <scope>NUCLEOTIDE SEQUENCE [LARGE SCALE GENOMIC DNA]</scope>
    <source>
        <strain evidence="2 3">B011</strain>
    </source>
</reference>
<proteinExistence type="predicted"/>
<name>A0A5D0HJ02_9FLAO</name>
<dbReference type="RefSeq" id="WP_148544351.1">
    <property type="nucleotide sequence ID" value="NZ_VSDQ01000718.1"/>
</dbReference>
<keyword evidence="3" id="KW-1185">Reference proteome</keyword>
<evidence type="ECO:0000256" key="1">
    <source>
        <dbReference type="SAM" id="Phobius"/>
    </source>
</evidence>
<feature type="transmembrane region" description="Helical" evidence="1">
    <location>
        <begin position="208"/>
        <end position="231"/>
    </location>
</feature>
<organism evidence="2 3">
    <name type="scientific">Seonamhaeicola marinus</name>
    <dbReference type="NCBI Taxonomy" id="1912246"/>
    <lineage>
        <taxon>Bacteria</taxon>
        <taxon>Pseudomonadati</taxon>
        <taxon>Bacteroidota</taxon>
        <taxon>Flavobacteriia</taxon>
        <taxon>Flavobacteriales</taxon>
        <taxon>Flavobacteriaceae</taxon>
    </lineage>
</organism>
<feature type="transmembrane region" description="Helical" evidence="1">
    <location>
        <begin position="6"/>
        <end position="25"/>
    </location>
</feature>